<evidence type="ECO:0000313" key="2">
    <source>
        <dbReference type="EMBL" id="SHH41723.1"/>
    </source>
</evidence>
<dbReference type="InterPro" id="IPR006224">
    <property type="entry name" value="PsdUridine_synth_RluA-like_CS"/>
</dbReference>
<feature type="domain" description="Pseudouridine synthase RsuA/RluA-like" evidence="1">
    <location>
        <begin position="105"/>
        <end position="275"/>
    </location>
</feature>
<dbReference type="PROSITE" id="PS01129">
    <property type="entry name" value="PSI_RLU"/>
    <property type="match status" value="1"/>
</dbReference>
<name>A0A1M5SUQ7_9BURK</name>
<gene>
    <name evidence="2" type="ORF">SAMN04488135_103174</name>
</gene>
<dbReference type="Pfam" id="PF00849">
    <property type="entry name" value="PseudoU_synth_2"/>
    <property type="match status" value="1"/>
</dbReference>
<dbReference type="Gene3D" id="3.30.2350.10">
    <property type="entry name" value="Pseudouridine synthase"/>
    <property type="match status" value="1"/>
</dbReference>
<dbReference type="GO" id="GO:0000455">
    <property type="term" value="P:enzyme-directed rRNA pseudouridine synthesis"/>
    <property type="evidence" value="ECO:0007669"/>
    <property type="project" value="TreeGrafter"/>
</dbReference>
<evidence type="ECO:0000259" key="1">
    <source>
        <dbReference type="Pfam" id="PF00849"/>
    </source>
</evidence>
<dbReference type="GO" id="GO:0140098">
    <property type="term" value="F:catalytic activity, acting on RNA"/>
    <property type="evidence" value="ECO:0007669"/>
    <property type="project" value="UniProtKB-ARBA"/>
</dbReference>
<evidence type="ECO:0000313" key="3">
    <source>
        <dbReference type="Proteomes" id="UP000184226"/>
    </source>
</evidence>
<dbReference type="PANTHER" id="PTHR21600">
    <property type="entry name" value="MITOCHONDRIAL RNA PSEUDOURIDINE SYNTHASE"/>
    <property type="match status" value="1"/>
</dbReference>
<dbReference type="InterPro" id="IPR006145">
    <property type="entry name" value="PsdUridine_synth_RsuA/RluA"/>
</dbReference>
<protein>
    <submittedName>
        <fullName evidence="2">tRNA pseudouridine32 synthase / 23S rRNA pseudouridine746 synthase</fullName>
    </submittedName>
</protein>
<keyword evidence="3" id="KW-1185">Reference proteome</keyword>
<dbReference type="InterPro" id="IPR020103">
    <property type="entry name" value="PsdUridine_synth_cat_dom_sf"/>
</dbReference>
<dbReference type="SUPFAM" id="SSF55120">
    <property type="entry name" value="Pseudouridine synthase"/>
    <property type="match status" value="1"/>
</dbReference>
<accession>A0A1M5SUQ7</accession>
<sequence length="334" mass="37316">MNKRRSASAGPAPLPLRNGVAPSRVHLPPGPWVRLLDFLLERFEHVPPDILRARLARGDIVDDAGLPQTLDSPYQPLRWLWYYREVPAEAPVPFDLPVLFRDDRLVVVDKPHFLASIPGGRYLRETALTRLRAALDLPLLSPIHRLDRDTAGVLLFCADPESRGAYQTLFQSRAVRKEYEAIAPLRADLGLPLVYRSRMQARAGHFTMQETPGVANSETFIELIEVIAAAAPGPRDDACGDAKQACDAAPEGGLGRYRLRPHTGRKHQLRVHMSALGLPIRNDSFYPELQPYAGSDDFSRPLQLLARAIEFTDPYSGRPRRFESRRRLCAGGAV</sequence>
<dbReference type="GO" id="GO:0003723">
    <property type="term" value="F:RNA binding"/>
    <property type="evidence" value="ECO:0007669"/>
    <property type="project" value="InterPro"/>
</dbReference>
<dbReference type="InterPro" id="IPR050188">
    <property type="entry name" value="RluA_PseudoU_synthase"/>
</dbReference>
<dbReference type="STRING" id="658167.SAMN04488135_103174"/>
<dbReference type="PANTHER" id="PTHR21600:SF84">
    <property type="entry name" value="PSEUDOURIDINE SYNTHASE RSUA_RLUA-LIKE DOMAIN-CONTAINING PROTEIN"/>
    <property type="match status" value="1"/>
</dbReference>
<dbReference type="RefSeq" id="WP_245801188.1">
    <property type="nucleotide sequence ID" value="NZ_FQXE01000003.1"/>
</dbReference>
<dbReference type="AlphaFoldDB" id="A0A1M5SUQ7"/>
<dbReference type="Proteomes" id="UP000184226">
    <property type="component" value="Unassembled WGS sequence"/>
</dbReference>
<dbReference type="GO" id="GO:0009982">
    <property type="term" value="F:pseudouridine synthase activity"/>
    <property type="evidence" value="ECO:0007669"/>
    <property type="project" value="InterPro"/>
</dbReference>
<organism evidence="2 3">
    <name type="scientific">Pollutimonas bauzanensis</name>
    <dbReference type="NCBI Taxonomy" id="658167"/>
    <lineage>
        <taxon>Bacteria</taxon>
        <taxon>Pseudomonadati</taxon>
        <taxon>Pseudomonadota</taxon>
        <taxon>Betaproteobacteria</taxon>
        <taxon>Burkholderiales</taxon>
        <taxon>Alcaligenaceae</taxon>
        <taxon>Pollutimonas</taxon>
    </lineage>
</organism>
<reference evidence="2 3" key="1">
    <citation type="submission" date="2016-11" db="EMBL/GenBank/DDBJ databases">
        <authorList>
            <person name="Jaros S."/>
            <person name="Januszkiewicz K."/>
            <person name="Wedrychowicz H."/>
        </authorList>
    </citation>
    <scope>NUCLEOTIDE SEQUENCE [LARGE SCALE GENOMIC DNA]</scope>
    <source>
        <strain evidence="2 3">CGMCC 1.10190</strain>
    </source>
</reference>
<proteinExistence type="predicted"/>
<dbReference type="EMBL" id="FQXE01000003">
    <property type="protein sequence ID" value="SHH41723.1"/>
    <property type="molecule type" value="Genomic_DNA"/>
</dbReference>